<dbReference type="Proteomes" id="UP000095185">
    <property type="component" value="Chromosome"/>
</dbReference>
<evidence type="ECO:0000313" key="3">
    <source>
        <dbReference type="Proteomes" id="UP000095185"/>
    </source>
</evidence>
<evidence type="ECO:0000313" key="2">
    <source>
        <dbReference type="EMBL" id="AOS83844.1"/>
    </source>
</evidence>
<name>A0A1D8D5N0_CHLLM</name>
<dbReference type="RefSeq" id="WP_069809778.1">
    <property type="nucleotide sequence ID" value="NZ_CP017305.1"/>
</dbReference>
<dbReference type="Pfam" id="PF16930">
    <property type="entry name" value="Porin_5"/>
    <property type="match status" value="2"/>
</dbReference>
<dbReference type="STRING" id="274537.BIU88_06580"/>
<feature type="signal peptide" evidence="1">
    <location>
        <begin position="1"/>
        <end position="21"/>
    </location>
</feature>
<evidence type="ECO:0008006" key="4">
    <source>
        <dbReference type="Google" id="ProtNLM"/>
    </source>
</evidence>
<gene>
    <name evidence="2" type="ORF">BIU88_06580</name>
</gene>
<dbReference type="AlphaFoldDB" id="A0A1D8D5N0"/>
<sequence>MKKTLFFVALATALGFNNAQAVDWNWKGDFRYRYESSITENAEHSRDRHRIRLRFGVTPWINEELSAGLRLATGDPNDPTSRNQTLGDGFTAKDILLDEAYINYHPMFLDGNVNLLLGKRANATTLFVEDDLVWDSDVTLEGATVQYGKDIDGKQKSGVGAVLGYYAIGEARAENDPYLFAAQGAYKGSAGDLGVDMGVGYYNFVHNYTDYDMNIVEFFGSVGGDISENVPWKLYGQYAFNTASNDDNPLINDSERDAWLIGLKIGKAKNPGQLEGSAEYVRIEQDAVSEFADADRNDGSRTNLKGFKLSATYQLIQNMALGVNYFNFKDIIGLDDTHHRIQADVVVKF</sequence>
<reference evidence="2" key="1">
    <citation type="submission" date="2016-09" db="EMBL/GenBank/DDBJ databases">
        <title>Genome sequence of Chlorobaculum limnaeum.</title>
        <authorList>
            <person name="Liu Z."/>
            <person name="Tank M."/>
            <person name="Bryant D.A."/>
        </authorList>
    </citation>
    <scope>NUCLEOTIDE SEQUENCE [LARGE SCALE GENOMIC DNA]</scope>
    <source>
        <strain evidence="2">DSM 1677</strain>
    </source>
</reference>
<evidence type="ECO:0000256" key="1">
    <source>
        <dbReference type="SAM" id="SignalP"/>
    </source>
</evidence>
<proteinExistence type="predicted"/>
<dbReference type="EMBL" id="CP017305">
    <property type="protein sequence ID" value="AOS83844.1"/>
    <property type="molecule type" value="Genomic_DNA"/>
</dbReference>
<protein>
    <recommendedName>
        <fullName evidence="4">Porin domain-containing protein</fullName>
    </recommendedName>
</protein>
<dbReference type="KEGG" id="clz:BIU88_06580"/>
<keyword evidence="1" id="KW-0732">Signal</keyword>
<feature type="chain" id="PRO_5009106606" description="Porin domain-containing protein" evidence="1">
    <location>
        <begin position="22"/>
        <end position="349"/>
    </location>
</feature>
<dbReference type="SUPFAM" id="SSF56935">
    <property type="entry name" value="Porins"/>
    <property type="match status" value="1"/>
</dbReference>
<accession>A0A1D8D5N0</accession>
<dbReference type="OrthoDB" id="596751at2"/>
<organism evidence="2 3">
    <name type="scientific">Chlorobaculum limnaeum</name>
    <dbReference type="NCBI Taxonomy" id="274537"/>
    <lineage>
        <taxon>Bacteria</taxon>
        <taxon>Pseudomonadati</taxon>
        <taxon>Chlorobiota</taxon>
        <taxon>Chlorobiia</taxon>
        <taxon>Chlorobiales</taxon>
        <taxon>Chlorobiaceae</taxon>
        <taxon>Chlorobaculum</taxon>
    </lineage>
</organism>
<keyword evidence="3" id="KW-1185">Reference proteome</keyword>
<dbReference type="InterPro" id="IPR032638">
    <property type="entry name" value="Porin_5"/>
</dbReference>